<accession>S7XTP8</accession>
<dbReference type="HOGENOM" id="CLU_2185656_0_0_1"/>
<comment type="caution">
    <text evidence="2">The sequence shown here is derived from an EMBL/GenBank/DDBJ whole genome shotgun (WGS) entry which is preliminary data.</text>
</comment>
<protein>
    <submittedName>
        <fullName evidence="2">Uncharacterized protein</fullName>
    </submittedName>
</protein>
<feature type="transmembrane region" description="Helical" evidence="1">
    <location>
        <begin position="45"/>
        <end position="64"/>
    </location>
</feature>
<feature type="transmembrane region" description="Helical" evidence="1">
    <location>
        <begin position="6"/>
        <end position="24"/>
    </location>
</feature>
<dbReference type="InParanoid" id="S7XTP8"/>
<keyword evidence="1" id="KW-0472">Membrane</keyword>
<organism evidence="2 3">
    <name type="scientific">Spraguea lophii (strain 42_110)</name>
    <name type="common">Microsporidian parasite</name>
    <dbReference type="NCBI Taxonomy" id="1358809"/>
    <lineage>
        <taxon>Eukaryota</taxon>
        <taxon>Fungi</taxon>
        <taxon>Fungi incertae sedis</taxon>
        <taxon>Microsporidia</taxon>
        <taxon>Spragueidae</taxon>
        <taxon>Spraguea</taxon>
    </lineage>
</organism>
<keyword evidence="1" id="KW-1133">Transmembrane helix</keyword>
<proteinExistence type="predicted"/>
<dbReference type="AlphaFoldDB" id="S7XTP8"/>
<dbReference type="VEuPathDB" id="MicrosporidiaDB:SLOPH_843"/>
<reference evidence="3" key="1">
    <citation type="journal article" date="2013" name="PLoS Genet.">
        <title>The genome of Spraguea lophii and the basis of host-microsporidian interactions.</title>
        <authorList>
            <person name="Campbell S.E."/>
            <person name="Williams T.A."/>
            <person name="Yousuf A."/>
            <person name="Soanes D.M."/>
            <person name="Paszkiewicz K.H."/>
            <person name="Williams B.A.P."/>
        </authorList>
    </citation>
    <scope>NUCLEOTIDE SEQUENCE [LARGE SCALE GENOMIC DNA]</scope>
    <source>
        <strain evidence="3">42_110</strain>
    </source>
</reference>
<dbReference type="Proteomes" id="UP000014978">
    <property type="component" value="Unassembled WGS sequence"/>
</dbReference>
<evidence type="ECO:0000313" key="3">
    <source>
        <dbReference type="Proteomes" id="UP000014978"/>
    </source>
</evidence>
<sequence length="109" mass="12892">MSPIAASSSLKLIFISFFIFSKINNDSINLRVKKIIIFFNKKLESYMLIYLSYGIFIYISFLIGYGLRLSFNIFKSIITNFKHMYINIISHLFMIIKILRMVQSSLYHQ</sequence>
<dbReference type="EMBL" id="ATCN01000331">
    <property type="protein sequence ID" value="EPR79233.1"/>
    <property type="molecule type" value="Genomic_DNA"/>
</dbReference>
<keyword evidence="3" id="KW-1185">Reference proteome</keyword>
<gene>
    <name evidence="2" type="ORF">SLOPH_843</name>
</gene>
<keyword evidence="1" id="KW-0812">Transmembrane</keyword>
<name>S7XTP8_SPRLO</name>
<evidence type="ECO:0000313" key="2">
    <source>
        <dbReference type="EMBL" id="EPR79233.1"/>
    </source>
</evidence>
<evidence type="ECO:0000256" key="1">
    <source>
        <dbReference type="SAM" id="Phobius"/>
    </source>
</evidence>
<feature type="transmembrane region" description="Helical" evidence="1">
    <location>
        <begin position="84"/>
        <end position="102"/>
    </location>
</feature>